<keyword evidence="6" id="KW-0479">Metal-binding</keyword>
<gene>
    <name evidence="10" type="ORF">OSB1V03_LOCUS7813</name>
</gene>
<keyword evidence="4 7" id="KW-0378">Hydrolase</keyword>
<dbReference type="Gene3D" id="2.60.40.2300">
    <property type="entry name" value="Neutral/alkaline non-lysosomal ceramidase, C-terminal domain"/>
    <property type="match status" value="1"/>
</dbReference>
<keyword evidence="6" id="KW-0862">Zinc</keyword>
<evidence type="ECO:0000313" key="10">
    <source>
        <dbReference type="EMBL" id="CAD7627386.1"/>
    </source>
</evidence>
<comment type="similarity">
    <text evidence="1 7">Belongs to the neutral ceramidase family.</text>
</comment>
<dbReference type="GO" id="GO:0016020">
    <property type="term" value="C:membrane"/>
    <property type="evidence" value="ECO:0007669"/>
    <property type="project" value="GOC"/>
</dbReference>
<dbReference type="InterPro" id="IPR038445">
    <property type="entry name" value="NCDase_C_sf"/>
</dbReference>
<dbReference type="EMBL" id="CAJPIZ010004684">
    <property type="protein sequence ID" value="CAG2107816.1"/>
    <property type="molecule type" value="Genomic_DNA"/>
</dbReference>
<evidence type="ECO:0000256" key="6">
    <source>
        <dbReference type="PIRSR" id="PIRSR606823-2"/>
    </source>
</evidence>
<evidence type="ECO:0000256" key="1">
    <source>
        <dbReference type="ARBA" id="ARBA00009835"/>
    </source>
</evidence>
<dbReference type="Pfam" id="PF17048">
    <property type="entry name" value="Ceramidse_alk_C"/>
    <property type="match status" value="1"/>
</dbReference>
<protein>
    <recommendedName>
        <fullName evidence="3 7">Neutral ceramidase</fullName>
        <ecNumber evidence="2 7">3.5.1.23</ecNumber>
    </recommendedName>
</protein>
<feature type="domain" description="Neutral/alkaline non-lysosomal ceramidase C-terminal" evidence="9">
    <location>
        <begin position="406"/>
        <end position="569"/>
    </location>
</feature>
<dbReference type="InterPro" id="IPR031331">
    <property type="entry name" value="NEUT/ALK_ceramidase_C"/>
</dbReference>
<evidence type="ECO:0000259" key="8">
    <source>
        <dbReference type="Pfam" id="PF04734"/>
    </source>
</evidence>
<feature type="active site" description="Nucleophile" evidence="5">
    <location>
        <position position="148"/>
    </location>
</feature>
<feature type="binding site" evidence="6">
    <location>
        <position position="372"/>
    </location>
    <ligand>
        <name>Zn(2+)</name>
        <dbReference type="ChEBI" id="CHEBI:29105"/>
    </ligand>
</feature>
<evidence type="ECO:0000256" key="7">
    <source>
        <dbReference type="RuleBase" id="RU366019"/>
    </source>
</evidence>
<feature type="domain" description="Neutral/alkaline non-lysosomal ceramidase N-terminal" evidence="8">
    <location>
        <begin position="1"/>
        <end position="401"/>
    </location>
</feature>
<evidence type="ECO:0000256" key="4">
    <source>
        <dbReference type="ARBA" id="ARBA00022801"/>
    </source>
</evidence>
<dbReference type="Pfam" id="PF04734">
    <property type="entry name" value="Ceramidase_alk"/>
    <property type="match status" value="1"/>
</dbReference>
<comment type="cofactor">
    <cofactor evidence="6">
        <name>Zn(2+)</name>
        <dbReference type="ChEBI" id="CHEBI:29105"/>
    </cofactor>
    <text evidence="6">Binds 1 zinc ion per subunit.</text>
</comment>
<dbReference type="GO" id="GO:0046514">
    <property type="term" value="P:ceramide catabolic process"/>
    <property type="evidence" value="ECO:0007669"/>
    <property type="project" value="InterPro"/>
</dbReference>
<keyword evidence="7" id="KW-0443">Lipid metabolism</keyword>
<keyword evidence="7" id="KW-0746">Sphingolipid metabolism</keyword>
<comment type="catalytic activity">
    <reaction evidence="7">
        <text>an N-acylsphing-4-enine + H2O = sphing-4-enine + a fatty acid</text>
        <dbReference type="Rhea" id="RHEA:20856"/>
        <dbReference type="ChEBI" id="CHEBI:15377"/>
        <dbReference type="ChEBI" id="CHEBI:28868"/>
        <dbReference type="ChEBI" id="CHEBI:52639"/>
        <dbReference type="ChEBI" id="CHEBI:57756"/>
        <dbReference type="EC" id="3.5.1.23"/>
    </reaction>
</comment>
<dbReference type="EC" id="3.5.1.23" evidence="2 7"/>
<accession>A0A7R9Q0R6</accession>
<dbReference type="InterPro" id="IPR006823">
    <property type="entry name" value="Ceramidase_alk"/>
</dbReference>
<dbReference type="GO" id="GO:0046872">
    <property type="term" value="F:metal ion binding"/>
    <property type="evidence" value="ECO:0007669"/>
    <property type="project" value="UniProtKB-KW"/>
</dbReference>
<sequence>MYNVPNLGFVWQNFDAIVAGIVRSIERAHSAVTDGRILVNSGQLLDTNINRSPTAYENNPRAERDRYGANTDTTMTLLKLVTTSGQPLGAVAWFPVHCTSMNNTNHLISGDNKGYASMRFEQDINGGTLVGKGPFVALFPNSNEGDVSPNTKGPRCVDTGLPCDAVTSTCNGNVEKCIAFGPGSDMFESTRIIGDRQYRFAKDLYDKASQEVSGPIEYVHQTINMENVTITLPDNTTGKTCKAAMGVSFAAGTTDGPGYFPFKQGDTTNRLWRKYKSRVKNATRELLSCQHPKPVLLPTGDLKWPYPWQPSILPTQILRIGHVLVASVPAELTTMSGRRLRDAVKSAYEMNSQQNISVVPIISGLSNTYSSYVTTFEEYQIQRYEGASTVYGPYTLDAYLQQYRLLASRLAAGTHNQLPSGPSEPNYLNKQISLVPGVLFDCSPGGKKFGDCITEPNGEYTIGSRVKVSFISGNPRNSVRDESTFLAVERFDSNTNKWTLVATDANWETRFLWQKVGFPLFSCHSIATIIWDIPDDTTPGVYRIRHFGDYKDWTMTVYTYYGSTKQFRVSAYHH</sequence>
<dbReference type="PANTHER" id="PTHR12670">
    <property type="entry name" value="CERAMIDASE"/>
    <property type="match status" value="1"/>
</dbReference>
<dbReference type="OrthoDB" id="191371at2759"/>
<dbReference type="GO" id="GO:0046512">
    <property type="term" value="P:sphingosine biosynthetic process"/>
    <property type="evidence" value="ECO:0007669"/>
    <property type="project" value="TreeGrafter"/>
</dbReference>
<dbReference type="GO" id="GO:0005576">
    <property type="term" value="C:extracellular region"/>
    <property type="evidence" value="ECO:0007669"/>
    <property type="project" value="TreeGrafter"/>
</dbReference>
<evidence type="ECO:0000256" key="3">
    <source>
        <dbReference type="ARBA" id="ARBA00019235"/>
    </source>
</evidence>
<feature type="binding site" evidence="6">
    <location>
        <position position="331"/>
    </location>
    <ligand>
        <name>Zn(2+)</name>
        <dbReference type="ChEBI" id="CHEBI:29105"/>
    </ligand>
</feature>
<dbReference type="GO" id="GO:0042759">
    <property type="term" value="P:long-chain fatty acid biosynthetic process"/>
    <property type="evidence" value="ECO:0007669"/>
    <property type="project" value="TreeGrafter"/>
</dbReference>
<dbReference type="EMBL" id="OC859259">
    <property type="protein sequence ID" value="CAD7627386.1"/>
    <property type="molecule type" value="Genomic_DNA"/>
</dbReference>
<evidence type="ECO:0000256" key="2">
    <source>
        <dbReference type="ARBA" id="ARBA00011891"/>
    </source>
</evidence>
<evidence type="ECO:0000256" key="5">
    <source>
        <dbReference type="PIRSR" id="PIRSR606823-1"/>
    </source>
</evidence>
<feature type="binding site" evidence="6">
    <location>
        <position position="97"/>
    </location>
    <ligand>
        <name>Zn(2+)</name>
        <dbReference type="ChEBI" id="CHEBI:29105"/>
    </ligand>
</feature>
<dbReference type="InterPro" id="IPR031329">
    <property type="entry name" value="NEUT/ALK_ceramidase_N"/>
</dbReference>
<evidence type="ECO:0000313" key="11">
    <source>
        <dbReference type="Proteomes" id="UP000759131"/>
    </source>
</evidence>
<dbReference type="GO" id="GO:0017040">
    <property type="term" value="F:N-acylsphingosine amidohydrolase activity"/>
    <property type="evidence" value="ECO:0007669"/>
    <property type="project" value="UniProtKB-UniRule"/>
</dbReference>
<proteinExistence type="inferred from homology"/>
<dbReference type="Proteomes" id="UP000759131">
    <property type="component" value="Unassembled WGS sequence"/>
</dbReference>
<reference evidence="10" key="1">
    <citation type="submission" date="2020-11" db="EMBL/GenBank/DDBJ databases">
        <authorList>
            <person name="Tran Van P."/>
        </authorList>
    </citation>
    <scope>NUCLEOTIDE SEQUENCE</scope>
</reference>
<evidence type="ECO:0000259" key="9">
    <source>
        <dbReference type="Pfam" id="PF17048"/>
    </source>
</evidence>
<keyword evidence="11" id="KW-1185">Reference proteome</keyword>
<dbReference type="PANTHER" id="PTHR12670:SF1">
    <property type="entry name" value="NEUTRAL CERAMIDASE"/>
    <property type="match status" value="1"/>
</dbReference>
<organism evidence="10">
    <name type="scientific">Medioppia subpectinata</name>
    <dbReference type="NCBI Taxonomy" id="1979941"/>
    <lineage>
        <taxon>Eukaryota</taxon>
        <taxon>Metazoa</taxon>
        <taxon>Ecdysozoa</taxon>
        <taxon>Arthropoda</taxon>
        <taxon>Chelicerata</taxon>
        <taxon>Arachnida</taxon>
        <taxon>Acari</taxon>
        <taxon>Acariformes</taxon>
        <taxon>Sarcoptiformes</taxon>
        <taxon>Oribatida</taxon>
        <taxon>Brachypylina</taxon>
        <taxon>Oppioidea</taxon>
        <taxon>Oppiidae</taxon>
        <taxon>Medioppia</taxon>
    </lineage>
</organism>
<name>A0A7R9Q0R6_9ACAR</name>
<dbReference type="AlphaFoldDB" id="A0A7R9Q0R6"/>